<evidence type="ECO:0000313" key="1">
    <source>
        <dbReference type="EMBL" id="KAJ0183907.1"/>
    </source>
</evidence>
<proteinExistence type="predicted"/>
<organism evidence="1 2">
    <name type="scientific">Dendrolimus kikuchii</name>
    <dbReference type="NCBI Taxonomy" id="765133"/>
    <lineage>
        <taxon>Eukaryota</taxon>
        <taxon>Metazoa</taxon>
        <taxon>Ecdysozoa</taxon>
        <taxon>Arthropoda</taxon>
        <taxon>Hexapoda</taxon>
        <taxon>Insecta</taxon>
        <taxon>Pterygota</taxon>
        <taxon>Neoptera</taxon>
        <taxon>Endopterygota</taxon>
        <taxon>Lepidoptera</taxon>
        <taxon>Glossata</taxon>
        <taxon>Ditrysia</taxon>
        <taxon>Bombycoidea</taxon>
        <taxon>Lasiocampidae</taxon>
        <taxon>Dendrolimus</taxon>
    </lineage>
</organism>
<gene>
    <name evidence="1" type="ORF">K1T71_000330</name>
</gene>
<accession>A0ACC1DKG0</accession>
<protein>
    <submittedName>
        <fullName evidence="1">Uncharacterized protein</fullName>
    </submittedName>
</protein>
<keyword evidence="2" id="KW-1185">Reference proteome</keyword>
<dbReference type="EMBL" id="CM034387">
    <property type="protein sequence ID" value="KAJ0183907.1"/>
    <property type="molecule type" value="Genomic_DNA"/>
</dbReference>
<comment type="caution">
    <text evidence="1">The sequence shown here is derived from an EMBL/GenBank/DDBJ whole genome shotgun (WGS) entry which is preliminary data.</text>
</comment>
<dbReference type="Proteomes" id="UP000824533">
    <property type="component" value="Linkage Group LG01"/>
</dbReference>
<name>A0ACC1DKG0_9NEOP</name>
<sequence length="114" mass="13229">MYSKRHLKAYCESSEDSADEQQQQPIQPMPLSRSQTSSDEKLPELIIEKEPPPPNKRKIDEDFFDKLIKKLKTEEVKQNLMKDNEHVKSLNDNENGETANNNENGENINNTEKN</sequence>
<evidence type="ECO:0000313" key="2">
    <source>
        <dbReference type="Proteomes" id="UP000824533"/>
    </source>
</evidence>
<reference evidence="1 2" key="1">
    <citation type="journal article" date="2021" name="Front. Genet.">
        <title>Chromosome-Level Genome Assembly Reveals Significant Gene Expansion in the Toll and IMD Signaling Pathways of Dendrolimus kikuchii.</title>
        <authorList>
            <person name="Zhou J."/>
            <person name="Wu P."/>
            <person name="Xiong Z."/>
            <person name="Liu N."/>
            <person name="Zhao N."/>
            <person name="Ji M."/>
            <person name="Qiu Y."/>
            <person name="Yang B."/>
        </authorList>
    </citation>
    <scope>NUCLEOTIDE SEQUENCE [LARGE SCALE GENOMIC DNA]</scope>
    <source>
        <strain evidence="1">Ann1</strain>
    </source>
</reference>